<dbReference type="KEGG" id="psoj:PHYSODRAFT_508073"/>
<sequence>MISFRVAFDIPFDMTIPTAHGLYSVRLGSQGLSLSSFRPLSDDERLTRSSNNANFSTDFSSTAQPLQAPATCASYDDIFLALSPTFSESGGSCLITQFADPSNNPLRVTRTLQYAIMYMSRAVSHLPDDSPSWWRDFCAAIEAIEYRSFEWLLARQNLPSPCNERPPAHLSAAAGPNRRRSARTTGMPEHIRQLVPRRADGTEPCLRFFGGGMCFGDSCERCA</sequence>
<dbReference type="AlphaFoldDB" id="G4ZJW9"/>
<proteinExistence type="predicted"/>
<dbReference type="RefSeq" id="XP_009528200.1">
    <property type="nucleotide sequence ID" value="XM_009529905.1"/>
</dbReference>
<name>G4ZJW9_PHYSP</name>
<dbReference type="GeneID" id="20658823"/>
<dbReference type="InParanoid" id="G4ZJW9"/>
<dbReference type="EMBL" id="JH159155">
    <property type="protein sequence ID" value="EGZ14451.1"/>
    <property type="molecule type" value="Genomic_DNA"/>
</dbReference>
<evidence type="ECO:0000313" key="2">
    <source>
        <dbReference type="EMBL" id="EGZ14451.1"/>
    </source>
</evidence>
<feature type="region of interest" description="Disordered" evidence="1">
    <location>
        <begin position="162"/>
        <end position="185"/>
    </location>
</feature>
<keyword evidence="3" id="KW-1185">Reference proteome</keyword>
<organism evidence="2 3">
    <name type="scientific">Phytophthora sojae (strain P6497)</name>
    <name type="common">Soybean stem and root rot agent</name>
    <name type="synonym">Phytophthora megasperma f. sp. glycines</name>
    <dbReference type="NCBI Taxonomy" id="1094619"/>
    <lineage>
        <taxon>Eukaryota</taxon>
        <taxon>Sar</taxon>
        <taxon>Stramenopiles</taxon>
        <taxon>Oomycota</taxon>
        <taxon>Peronosporomycetes</taxon>
        <taxon>Peronosporales</taxon>
        <taxon>Peronosporaceae</taxon>
        <taxon>Phytophthora</taxon>
    </lineage>
</organism>
<gene>
    <name evidence="2" type="ORF">PHYSODRAFT_508073</name>
</gene>
<evidence type="ECO:0000313" key="3">
    <source>
        <dbReference type="Proteomes" id="UP000002640"/>
    </source>
</evidence>
<reference evidence="2 3" key="1">
    <citation type="journal article" date="2006" name="Science">
        <title>Phytophthora genome sequences uncover evolutionary origins and mechanisms of pathogenesis.</title>
        <authorList>
            <person name="Tyler B.M."/>
            <person name="Tripathy S."/>
            <person name="Zhang X."/>
            <person name="Dehal P."/>
            <person name="Jiang R.H."/>
            <person name="Aerts A."/>
            <person name="Arredondo F.D."/>
            <person name="Baxter L."/>
            <person name="Bensasson D."/>
            <person name="Beynon J.L."/>
            <person name="Chapman J."/>
            <person name="Damasceno C.M."/>
            <person name="Dorrance A.E."/>
            <person name="Dou D."/>
            <person name="Dickerman A.W."/>
            <person name="Dubchak I.L."/>
            <person name="Garbelotto M."/>
            <person name="Gijzen M."/>
            <person name="Gordon S.G."/>
            <person name="Govers F."/>
            <person name="Grunwald N.J."/>
            <person name="Huang W."/>
            <person name="Ivors K.L."/>
            <person name="Jones R.W."/>
            <person name="Kamoun S."/>
            <person name="Krampis K."/>
            <person name="Lamour K.H."/>
            <person name="Lee M.K."/>
            <person name="McDonald W.H."/>
            <person name="Medina M."/>
            <person name="Meijer H.J."/>
            <person name="Nordberg E.K."/>
            <person name="Maclean D.J."/>
            <person name="Ospina-Giraldo M.D."/>
            <person name="Morris P.F."/>
            <person name="Phuntumart V."/>
            <person name="Putnam N.H."/>
            <person name="Rash S."/>
            <person name="Rose J.K."/>
            <person name="Sakihama Y."/>
            <person name="Salamov A.A."/>
            <person name="Savidor A."/>
            <person name="Scheuring C.F."/>
            <person name="Smith B.M."/>
            <person name="Sobral B.W."/>
            <person name="Terry A."/>
            <person name="Torto-Alalibo T.A."/>
            <person name="Win J."/>
            <person name="Xu Z."/>
            <person name="Zhang H."/>
            <person name="Grigoriev I.V."/>
            <person name="Rokhsar D.S."/>
            <person name="Boore J.L."/>
        </authorList>
    </citation>
    <scope>NUCLEOTIDE SEQUENCE [LARGE SCALE GENOMIC DNA]</scope>
    <source>
        <strain evidence="2 3">P6497</strain>
    </source>
</reference>
<protein>
    <submittedName>
        <fullName evidence="2">Uncharacterized protein</fullName>
    </submittedName>
</protein>
<evidence type="ECO:0000256" key="1">
    <source>
        <dbReference type="SAM" id="MobiDB-lite"/>
    </source>
</evidence>
<dbReference type="Proteomes" id="UP000002640">
    <property type="component" value="Unassembled WGS sequence"/>
</dbReference>
<accession>G4ZJW9</accession>